<organism evidence="3 4">
    <name type="scientific">Christiangramia gaetbulicola</name>
    <dbReference type="NCBI Taxonomy" id="703340"/>
    <lineage>
        <taxon>Bacteria</taxon>
        <taxon>Pseudomonadati</taxon>
        <taxon>Bacteroidota</taxon>
        <taxon>Flavobacteriia</taxon>
        <taxon>Flavobacteriales</taxon>
        <taxon>Flavobacteriaceae</taxon>
        <taxon>Christiangramia</taxon>
    </lineage>
</organism>
<dbReference type="OrthoDB" id="5379939at2"/>
<evidence type="ECO:0000313" key="3">
    <source>
        <dbReference type="EMBL" id="PTX42480.1"/>
    </source>
</evidence>
<dbReference type="GO" id="GO:0008236">
    <property type="term" value="F:serine-type peptidase activity"/>
    <property type="evidence" value="ECO:0007669"/>
    <property type="project" value="InterPro"/>
</dbReference>
<feature type="chain" id="PRO_5015587491" evidence="1">
    <location>
        <begin position="18"/>
        <end position="729"/>
    </location>
</feature>
<feature type="domain" description="Tail specific protease" evidence="2">
    <location>
        <begin position="497"/>
        <end position="700"/>
    </location>
</feature>
<dbReference type="GO" id="GO:0006508">
    <property type="term" value="P:proteolysis"/>
    <property type="evidence" value="ECO:0007669"/>
    <property type="project" value="InterPro"/>
</dbReference>
<evidence type="ECO:0000256" key="1">
    <source>
        <dbReference type="SAM" id="SignalP"/>
    </source>
</evidence>
<dbReference type="InterPro" id="IPR005151">
    <property type="entry name" value="Tail-specific_protease"/>
</dbReference>
<dbReference type="Pfam" id="PF03572">
    <property type="entry name" value="Peptidase_S41"/>
    <property type="match status" value="1"/>
</dbReference>
<keyword evidence="4" id="KW-1185">Reference proteome</keyword>
<feature type="signal peptide" evidence="1">
    <location>
        <begin position="1"/>
        <end position="17"/>
    </location>
</feature>
<dbReference type="Gene3D" id="2.60.120.260">
    <property type="entry name" value="Galactose-binding domain-like"/>
    <property type="match status" value="1"/>
</dbReference>
<gene>
    <name evidence="3" type="ORF">C8P64_2909</name>
</gene>
<dbReference type="InterPro" id="IPR029045">
    <property type="entry name" value="ClpP/crotonase-like_dom_sf"/>
</dbReference>
<dbReference type="EMBL" id="QBKQ01000003">
    <property type="protein sequence ID" value="PTX42480.1"/>
    <property type="molecule type" value="Genomic_DNA"/>
</dbReference>
<dbReference type="Gene3D" id="3.90.226.10">
    <property type="entry name" value="2-enoyl-CoA Hydratase, Chain A, domain 1"/>
    <property type="match status" value="1"/>
</dbReference>
<keyword evidence="1" id="KW-0732">Signal</keyword>
<dbReference type="Proteomes" id="UP000244174">
    <property type="component" value="Unassembled WGS sequence"/>
</dbReference>
<dbReference type="RefSeq" id="WP_108172767.1">
    <property type="nucleotide sequence ID" value="NZ_QBKQ01000003.1"/>
</dbReference>
<dbReference type="SMART" id="SM00245">
    <property type="entry name" value="TSPc"/>
    <property type="match status" value="1"/>
</dbReference>
<proteinExistence type="predicted"/>
<dbReference type="InterPro" id="IPR036034">
    <property type="entry name" value="PDZ_sf"/>
</dbReference>
<name>A0A2T6AF92_9FLAO</name>
<accession>A0A2T6AF92</accession>
<dbReference type="CDD" id="cd07562">
    <property type="entry name" value="Peptidase_S41_TRI"/>
    <property type="match status" value="1"/>
</dbReference>
<sequence>MKKIFLLFLLITAVSNAQNKYNLNLDQFVKDGDLPDDWIVWGDYEIEMDSVEVVSGNYSAKITSDENGNSFGSIAYKIPANYGGNSLMLEGYIKTENVVDGFAGLLIRVDGSAGSLAFDNMQSEGLNGTNDWKKYKVTVRFPDDAKNIYVGGIITGKGVAWFDDFKLLVNGKKDIQFMKEKPIEYKPADLDSTYTNNSNFKLEHLTNIQEERLYKLGKVWGFVKYHHPEIARGNINWDNELFSFLPKINSVDFDAELTSWISALGSIETGEHDLPDTKEYEHIPDYKWIYDTNFISAGLSQELKNILTSKRERNHYYFGINRGVRNPSFTNEKSYPEMEWNDTGMKLLALYRYWNMMEYFNPNNHLTDKDWDVVLKEYIPRFVNNNEELDYKLNMLQLIGEVNDTHANMWYYDEALNRFFGKRRIPVKVEFIEEEPVVLKVGDSLNSKIQVGDVITHIEGKAIADIIDENLKYFPASNYPTKLRDMARKLLWTNKDSLEIKFQNKNGKFKEKIASVEEWNNMADPIPSHKMIKNDIGYIYPESLKKGEIKDILNKFEDTKGIVVDLRCYPSDFIVFSMGNKVVPKPTDFVKFTNTTIQNPGYFSFRNGSKVGSYLRRNYEGKLTILVNEQTQSNAEYTTMALSAAPGAVVIGSQTAGADGNISRIILPGGIRTMISGIGVYYPDGTETQRIGIVPDIEVKPSIEGFRNGRDELLEKAIEVIEDSNASTK</sequence>
<dbReference type="SUPFAM" id="SSF52096">
    <property type="entry name" value="ClpP/crotonase"/>
    <property type="match status" value="1"/>
</dbReference>
<protein>
    <submittedName>
        <fullName evidence="3">Peptidase S41-like protein</fullName>
    </submittedName>
</protein>
<reference evidence="3 4" key="1">
    <citation type="submission" date="2018-04" db="EMBL/GenBank/DDBJ databases">
        <title>Genomic Encyclopedia of Archaeal and Bacterial Type Strains, Phase II (KMG-II): from individual species to whole genera.</title>
        <authorList>
            <person name="Goeker M."/>
        </authorList>
    </citation>
    <scope>NUCLEOTIDE SEQUENCE [LARGE SCALE GENOMIC DNA]</scope>
    <source>
        <strain evidence="3 4">DSM 23082</strain>
    </source>
</reference>
<dbReference type="AlphaFoldDB" id="A0A2T6AF92"/>
<evidence type="ECO:0000313" key="4">
    <source>
        <dbReference type="Proteomes" id="UP000244174"/>
    </source>
</evidence>
<evidence type="ECO:0000259" key="2">
    <source>
        <dbReference type="SMART" id="SM00245"/>
    </source>
</evidence>
<dbReference type="Gene3D" id="2.30.42.10">
    <property type="match status" value="1"/>
</dbReference>
<comment type="caution">
    <text evidence="3">The sequence shown here is derived from an EMBL/GenBank/DDBJ whole genome shotgun (WGS) entry which is preliminary data.</text>
</comment>